<dbReference type="OrthoDB" id="5903255at2759"/>
<feature type="domain" description="C2H2-type" evidence="2">
    <location>
        <begin position="316"/>
        <end position="337"/>
    </location>
</feature>
<dbReference type="SMART" id="SM00355">
    <property type="entry name" value="ZnF_C2H2"/>
    <property type="match status" value="5"/>
</dbReference>
<proteinExistence type="predicted"/>
<dbReference type="PROSITE" id="PS00028">
    <property type="entry name" value="ZINC_FINGER_C2H2_1"/>
    <property type="match status" value="1"/>
</dbReference>
<comment type="caution">
    <text evidence="3">The sequence shown here is derived from an EMBL/GenBank/DDBJ whole genome shotgun (WGS) entry which is preliminary data.</text>
</comment>
<reference evidence="3 4" key="1">
    <citation type="submission" date="2020-08" db="EMBL/GenBank/DDBJ databases">
        <authorList>
            <person name="Koutsovoulos G."/>
            <person name="Danchin GJ E."/>
        </authorList>
    </citation>
    <scope>NUCLEOTIDE SEQUENCE [LARGE SCALE GENOMIC DNA]</scope>
</reference>
<feature type="region of interest" description="Disordered" evidence="1">
    <location>
        <begin position="120"/>
        <end position="159"/>
    </location>
</feature>
<organism evidence="3 4">
    <name type="scientific">Meloidogyne enterolobii</name>
    <name type="common">Root-knot nematode worm</name>
    <name type="synonym">Meloidogyne mayaguensis</name>
    <dbReference type="NCBI Taxonomy" id="390850"/>
    <lineage>
        <taxon>Eukaryota</taxon>
        <taxon>Metazoa</taxon>
        <taxon>Ecdysozoa</taxon>
        <taxon>Nematoda</taxon>
        <taxon>Chromadorea</taxon>
        <taxon>Rhabditida</taxon>
        <taxon>Tylenchina</taxon>
        <taxon>Tylenchomorpha</taxon>
        <taxon>Tylenchoidea</taxon>
        <taxon>Meloidogynidae</taxon>
        <taxon>Meloidogyninae</taxon>
        <taxon>Meloidogyne</taxon>
    </lineage>
</organism>
<feature type="region of interest" description="Disordered" evidence="1">
    <location>
        <begin position="488"/>
        <end position="516"/>
    </location>
</feature>
<evidence type="ECO:0000313" key="4">
    <source>
        <dbReference type="Proteomes" id="UP000580250"/>
    </source>
</evidence>
<feature type="compositionally biased region" description="Low complexity" evidence="1">
    <location>
        <begin position="498"/>
        <end position="508"/>
    </location>
</feature>
<feature type="region of interest" description="Disordered" evidence="1">
    <location>
        <begin position="436"/>
        <end position="474"/>
    </location>
</feature>
<evidence type="ECO:0000256" key="1">
    <source>
        <dbReference type="SAM" id="MobiDB-lite"/>
    </source>
</evidence>
<feature type="compositionally biased region" description="Acidic residues" evidence="1">
    <location>
        <begin position="458"/>
        <end position="467"/>
    </location>
</feature>
<name>A0A6V7VD54_MELEN</name>
<evidence type="ECO:0000259" key="2">
    <source>
        <dbReference type="PROSITE" id="PS00028"/>
    </source>
</evidence>
<dbReference type="Proteomes" id="UP000580250">
    <property type="component" value="Unassembled WGS sequence"/>
</dbReference>
<dbReference type="InterPro" id="IPR013087">
    <property type="entry name" value="Znf_C2H2_type"/>
</dbReference>
<evidence type="ECO:0000313" key="3">
    <source>
        <dbReference type="EMBL" id="CAD2172926.1"/>
    </source>
</evidence>
<feature type="compositionally biased region" description="Acidic residues" evidence="1">
    <location>
        <begin position="125"/>
        <end position="137"/>
    </location>
</feature>
<gene>
    <name evidence="3" type="ORF">MENT_LOCUS24501</name>
</gene>
<dbReference type="AlphaFoldDB" id="A0A6V7VD54"/>
<dbReference type="EMBL" id="CAJEWN010000208">
    <property type="protein sequence ID" value="CAD2172926.1"/>
    <property type="molecule type" value="Genomic_DNA"/>
</dbReference>
<protein>
    <recommendedName>
        <fullName evidence="2">C2H2-type domain-containing protein</fullName>
    </recommendedName>
</protein>
<sequence length="574" mass="66481">MPCSSEMRFCLICKRKISTNGLINHIAQHLDYKRHKCTKCSFRSVSVEDMVDHQNQTRHIVEFDSLKNWYLERVCQLIYSDFDYVEKHGVEAIRRMGSAFGDRKRLEDLLKAEEVKSEHELQIIEADDEVESVEDDPPPPQPNKQTTPRPTPPIDPQAGIDLLDHWTRSIEKMAKSPDILKNLSNSNNSIVSTSINSNVNKNNLNKSGRCSAQSATNPIVHGAGTPATENLSLEQRTKRCLADLHKQITNGIPKRKCQMCNQNVDNDYRSMKNHVFRVHFRPYNLNKFTQLLERCFKKDGNNCSNNNIFITNDLQCNVCGRELRTKTGRFNHVSVCHSDYIWKCIYTQCDFKVNSFSNFLRHLQIQHRKKSFQLEHFEKDAYIRLRADYELKLTPLVRKCFPFDLPAIILGGNINEEEIPVDEIVSNFMPTREIKQPLTPRNALKQQQQNTPTKSVDEEMVDPSSDEDEKKVDKKELNEKIIELNKNLVGKKNGGNNNGNRINSSNSGERLGTTTTNKMYGNRNVMTCGQVQRYNQGYFTPKRNYNAGFARIFVKGGHRRRFRYYRKDDDFNFL</sequence>
<feature type="compositionally biased region" description="Polar residues" evidence="1">
    <location>
        <begin position="444"/>
        <end position="454"/>
    </location>
</feature>
<accession>A0A6V7VD54</accession>